<feature type="region of interest" description="Disordered" evidence="1">
    <location>
        <begin position="21"/>
        <end position="40"/>
    </location>
</feature>
<dbReference type="OrthoDB" id="1747153at2759"/>
<keyword evidence="3" id="KW-1185">Reference proteome</keyword>
<accession>A0A2U1LSJ2</accession>
<dbReference type="EMBL" id="PKPP01007965">
    <property type="protein sequence ID" value="PWA51976.1"/>
    <property type="molecule type" value="Genomic_DNA"/>
</dbReference>
<protein>
    <submittedName>
        <fullName evidence="2">Small-subunit processome, Utp12</fullName>
    </submittedName>
</protein>
<dbReference type="AlphaFoldDB" id="A0A2U1LSJ2"/>
<reference evidence="2 3" key="1">
    <citation type="journal article" date="2018" name="Mol. Plant">
        <title>The genome of Artemisia annua provides insight into the evolution of Asteraceae family and artemisinin biosynthesis.</title>
        <authorList>
            <person name="Shen Q."/>
            <person name="Zhang L."/>
            <person name="Liao Z."/>
            <person name="Wang S."/>
            <person name="Yan T."/>
            <person name="Shi P."/>
            <person name="Liu M."/>
            <person name="Fu X."/>
            <person name="Pan Q."/>
            <person name="Wang Y."/>
            <person name="Lv Z."/>
            <person name="Lu X."/>
            <person name="Zhang F."/>
            <person name="Jiang W."/>
            <person name="Ma Y."/>
            <person name="Chen M."/>
            <person name="Hao X."/>
            <person name="Li L."/>
            <person name="Tang Y."/>
            <person name="Lv G."/>
            <person name="Zhou Y."/>
            <person name="Sun X."/>
            <person name="Brodelius P.E."/>
            <person name="Rose J.K.C."/>
            <person name="Tang K."/>
        </authorList>
    </citation>
    <scope>NUCLEOTIDE SEQUENCE [LARGE SCALE GENOMIC DNA]</scope>
    <source>
        <strain evidence="3">cv. Huhao1</strain>
        <tissue evidence="2">Leaf</tissue>
    </source>
</reference>
<sequence length="91" mass="10106">MYNFPVAGDVVYEVARRGIGEEDGSLEKPETSPAKPPSADSVHVLLKQASHADDRSLLLDYLFRQNEKVNTNSVSLLKPLDVFKLLKPIIL</sequence>
<comment type="caution">
    <text evidence="2">The sequence shown here is derived from an EMBL/GenBank/DDBJ whole genome shotgun (WGS) entry which is preliminary data.</text>
</comment>
<feature type="compositionally biased region" description="Basic and acidic residues" evidence="1">
    <location>
        <begin position="21"/>
        <end position="30"/>
    </location>
</feature>
<organism evidence="2 3">
    <name type="scientific">Artemisia annua</name>
    <name type="common">Sweet wormwood</name>
    <dbReference type="NCBI Taxonomy" id="35608"/>
    <lineage>
        <taxon>Eukaryota</taxon>
        <taxon>Viridiplantae</taxon>
        <taxon>Streptophyta</taxon>
        <taxon>Embryophyta</taxon>
        <taxon>Tracheophyta</taxon>
        <taxon>Spermatophyta</taxon>
        <taxon>Magnoliopsida</taxon>
        <taxon>eudicotyledons</taxon>
        <taxon>Gunneridae</taxon>
        <taxon>Pentapetalae</taxon>
        <taxon>asterids</taxon>
        <taxon>campanulids</taxon>
        <taxon>Asterales</taxon>
        <taxon>Asteraceae</taxon>
        <taxon>Asteroideae</taxon>
        <taxon>Anthemideae</taxon>
        <taxon>Artemisiinae</taxon>
        <taxon>Artemisia</taxon>
    </lineage>
</organism>
<evidence type="ECO:0000313" key="2">
    <source>
        <dbReference type="EMBL" id="PWA51976.1"/>
    </source>
</evidence>
<dbReference type="Proteomes" id="UP000245207">
    <property type="component" value="Unassembled WGS sequence"/>
</dbReference>
<gene>
    <name evidence="2" type="ORF">CTI12_AA457010</name>
</gene>
<proteinExistence type="predicted"/>
<name>A0A2U1LSJ2_ARTAN</name>
<evidence type="ECO:0000256" key="1">
    <source>
        <dbReference type="SAM" id="MobiDB-lite"/>
    </source>
</evidence>
<dbReference type="STRING" id="35608.A0A2U1LSJ2"/>
<evidence type="ECO:0000313" key="3">
    <source>
        <dbReference type="Proteomes" id="UP000245207"/>
    </source>
</evidence>